<dbReference type="GO" id="GO:0043856">
    <property type="term" value="F:anti-sigma factor antagonist activity"/>
    <property type="evidence" value="ECO:0007669"/>
    <property type="project" value="InterPro"/>
</dbReference>
<comment type="similarity">
    <text evidence="1 2">Belongs to the anti-sigma-factor antagonist family.</text>
</comment>
<dbReference type="InterPro" id="IPR003658">
    <property type="entry name" value="Anti-sigma_ant"/>
</dbReference>
<dbReference type="InterPro" id="IPR036513">
    <property type="entry name" value="STAS_dom_sf"/>
</dbReference>
<protein>
    <recommendedName>
        <fullName evidence="2">Anti-sigma factor antagonist</fullName>
    </recommendedName>
</protein>
<dbReference type="PROSITE" id="PS50801">
    <property type="entry name" value="STAS"/>
    <property type="match status" value="1"/>
</dbReference>
<sequence>MKVELINDVLVVQLPARLDAVGVASIEEQLAIAVANHHGKVLADMSQVTFVASLALRMLLTTLKAVQPLGGDVRLVGLQPPIAEIFRKSRFDTFFQIYPDRTIALAAYTAPSG</sequence>
<dbReference type="Gene3D" id="3.30.750.24">
    <property type="entry name" value="STAS domain"/>
    <property type="match status" value="1"/>
</dbReference>
<dbReference type="OrthoDB" id="9808221at2"/>
<reference evidence="4 5" key="1">
    <citation type="submission" date="2016-05" db="EMBL/GenBank/DDBJ databases">
        <authorList>
            <person name="Lavstsen T."/>
            <person name="Jespersen J.S."/>
        </authorList>
    </citation>
    <scope>NUCLEOTIDE SEQUENCE [LARGE SCALE GENOMIC DNA]</scope>
    <source>
        <strain evidence="4 5">B7-9</strain>
    </source>
</reference>
<evidence type="ECO:0000256" key="1">
    <source>
        <dbReference type="ARBA" id="ARBA00009013"/>
    </source>
</evidence>
<gene>
    <name evidence="4" type="ORF">A9Q02_09610</name>
</gene>
<dbReference type="PANTHER" id="PTHR33495:SF2">
    <property type="entry name" value="ANTI-SIGMA FACTOR ANTAGONIST TM_1081-RELATED"/>
    <property type="match status" value="1"/>
</dbReference>
<dbReference type="Pfam" id="PF01740">
    <property type="entry name" value="STAS"/>
    <property type="match status" value="1"/>
</dbReference>
<evidence type="ECO:0000313" key="4">
    <source>
        <dbReference type="EMBL" id="PDW00496.1"/>
    </source>
</evidence>
<dbReference type="NCBIfam" id="TIGR00377">
    <property type="entry name" value="ant_ant_sig"/>
    <property type="match status" value="1"/>
</dbReference>
<comment type="caution">
    <text evidence="4">The sequence shown here is derived from an EMBL/GenBank/DDBJ whole genome shotgun (WGS) entry which is preliminary data.</text>
</comment>
<dbReference type="SUPFAM" id="SSF52091">
    <property type="entry name" value="SpoIIaa-like"/>
    <property type="match status" value="1"/>
</dbReference>
<proteinExistence type="inferred from homology"/>
<feature type="domain" description="STAS" evidence="3">
    <location>
        <begin position="1"/>
        <end position="108"/>
    </location>
</feature>
<dbReference type="Proteomes" id="UP000220922">
    <property type="component" value="Unassembled WGS sequence"/>
</dbReference>
<dbReference type="CDD" id="cd07043">
    <property type="entry name" value="STAS_anti-anti-sigma_factors"/>
    <property type="match status" value="1"/>
</dbReference>
<name>A0A2H3KQD7_9CHLR</name>
<dbReference type="PANTHER" id="PTHR33495">
    <property type="entry name" value="ANTI-SIGMA FACTOR ANTAGONIST TM_1081-RELATED-RELATED"/>
    <property type="match status" value="1"/>
</dbReference>
<dbReference type="AlphaFoldDB" id="A0A2H3KQD7"/>
<evidence type="ECO:0000256" key="2">
    <source>
        <dbReference type="RuleBase" id="RU003749"/>
    </source>
</evidence>
<evidence type="ECO:0000313" key="5">
    <source>
        <dbReference type="Proteomes" id="UP000220922"/>
    </source>
</evidence>
<evidence type="ECO:0000259" key="3">
    <source>
        <dbReference type="PROSITE" id="PS50801"/>
    </source>
</evidence>
<organism evidence="4 5">
    <name type="scientific">Candidatus Chloroploca asiatica</name>
    <dbReference type="NCBI Taxonomy" id="1506545"/>
    <lineage>
        <taxon>Bacteria</taxon>
        <taxon>Bacillati</taxon>
        <taxon>Chloroflexota</taxon>
        <taxon>Chloroflexia</taxon>
        <taxon>Chloroflexales</taxon>
        <taxon>Chloroflexineae</taxon>
        <taxon>Oscillochloridaceae</taxon>
        <taxon>Candidatus Chloroploca</taxon>
    </lineage>
</organism>
<dbReference type="EMBL" id="LYXE01000041">
    <property type="protein sequence ID" value="PDW00496.1"/>
    <property type="molecule type" value="Genomic_DNA"/>
</dbReference>
<dbReference type="InterPro" id="IPR002645">
    <property type="entry name" value="STAS_dom"/>
</dbReference>
<accession>A0A2H3KQD7</accession>
<keyword evidence="5" id="KW-1185">Reference proteome</keyword>